<gene>
    <name evidence="8" type="ORF">K491DRAFT_764691</name>
</gene>
<keyword evidence="4" id="KW-0677">Repeat</keyword>
<evidence type="ECO:0000313" key="8">
    <source>
        <dbReference type="EMBL" id="KAF2661671.1"/>
    </source>
</evidence>
<dbReference type="OrthoDB" id="1935146at2759"/>
<dbReference type="Proteomes" id="UP000799324">
    <property type="component" value="Unassembled WGS sequence"/>
</dbReference>
<keyword evidence="3" id="KW-0853">WD repeat</keyword>
<dbReference type="InterPro" id="IPR045161">
    <property type="entry name" value="Utp18"/>
</dbReference>
<protein>
    <submittedName>
        <fullName evidence="8">WD40 repeat-like protein</fullName>
    </submittedName>
</protein>
<evidence type="ECO:0000256" key="3">
    <source>
        <dbReference type="ARBA" id="ARBA00022574"/>
    </source>
</evidence>
<dbReference type="GO" id="GO:0034388">
    <property type="term" value="C:Pwp2p-containing subcomplex of 90S preribosome"/>
    <property type="evidence" value="ECO:0007669"/>
    <property type="project" value="TreeGrafter"/>
</dbReference>
<evidence type="ECO:0000256" key="1">
    <source>
        <dbReference type="ARBA" id="ARBA00004604"/>
    </source>
</evidence>
<dbReference type="InterPro" id="IPR036322">
    <property type="entry name" value="WD40_repeat_dom_sf"/>
</dbReference>
<dbReference type="SUPFAM" id="SSF50978">
    <property type="entry name" value="WD40 repeat-like"/>
    <property type="match status" value="1"/>
</dbReference>
<dbReference type="GO" id="GO:0006364">
    <property type="term" value="P:rRNA processing"/>
    <property type="evidence" value="ECO:0007669"/>
    <property type="project" value="UniProtKB-KW"/>
</dbReference>
<evidence type="ECO:0000313" key="9">
    <source>
        <dbReference type="Proteomes" id="UP000799324"/>
    </source>
</evidence>
<dbReference type="InterPro" id="IPR001680">
    <property type="entry name" value="WD40_rpt"/>
</dbReference>
<dbReference type="Gene3D" id="2.130.10.10">
    <property type="entry name" value="YVTN repeat-like/Quinoprotein amine dehydrogenase"/>
    <property type="match status" value="1"/>
</dbReference>
<dbReference type="FunFam" id="2.130.10.10:FF:000549">
    <property type="entry name" value="Small nucleolar ribonucleoprotein complex subunit"/>
    <property type="match status" value="1"/>
</dbReference>
<sequence length="644" mass="71476">MAPQAKIKRFGFAEEEPVQTKTQSEQLLDPESDHDAELQPARDAGWSGFEDEEQASDESDGSVDIKVDEEEDAAPKDEEEEELERLIFGDSAGFKAGIKSFALEPSTILHEEQQDEELDDEIDIQNIADQDLFYTDAPPPAHAGTLTASATADSEDEEDKPAWEDSDDERLVVSLASVPRLRKLRETEADDVVNGREYVRRLRKQYQRLYPTPEWAIHASGKAKRKRARASRDDESGEESASDMDVDDDDLSTQPLARLLKDADIMSRTARGSVKRRKLQPGTVDVQRLDDVSKKGPSAITSLSFHPAYPLLLSSGPSSTLSLHHINSDPPNSNPLLTSLHIKRTPLTTTTFHPSSSDSRIFLSARRRYFHIWNLATGTVEKVSRVYGHQHEQRTMEYFSLSPNGKHMALRGSSKKGGGVINVLDASTLQWVTQVRIESRGGVADFTWWGDGNGLCIAGKNGEVTEWSLREGVVGRWTDEGAVGTTIIAVGGKSGRETWIGGDRWVAVGSSSGIVNVYDRRAWLEQLPVSKNNAEHEDTNDGVPRNPKPLRVLDHITTPTSHLAFSPDGQILLMASRWKHNALRLVHLPSATVYKNWPREKTPLGRITSVAWGRPTEEDEKEGCVALLAMGSETGRVRLWEVRG</sequence>
<dbReference type="PANTHER" id="PTHR18359:SF0">
    <property type="entry name" value="U3 SMALL NUCLEOLAR RNA-ASSOCIATED PROTEIN 18 HOMOLOG"/>
    <property type="match status" value="1"/>
</dbReference>
<accession>A0A6A6TQT4</accession>
<feature type="region of interest" description="Disordered" evidence="7">
    <location>
        <begin position="1"/>
        <end position="82"/>
    </location>
</feature>
<feature type="compositionally biased region" description="Acidic residues" evidence="7">
    <location>
        <begin position="153"/>
        <end position="168"/>
    </location>
</feature>
<keyword evidence="9" id="KW-1185">Reference proteome</keyword>
<dbReference type="SMART" id="SM00320">
    <property type="entry name" value="WD40"/>
    <property type="match status" value="5"/>
</dbReference>
<dbReference type="GO" id="GO:0032040">
    <property type="term" value="C:small-subunit processome"/>
    <property type="evidence" value="ECO:0007669"/>
    <property type="project" value="TreeGrafter"/>
</dbReference>
<dbReference type="EMBL" id="MU004292">
    <property type="protein sequence ID" value="KAF2661671.1"/>
    <property type="molecule type" value="Genomic_DNA"/>
</dbReference>
<evidence type="ECO:0000256" key="7">
    <source>
        <dbReference type="SAM" id="MobiDB-lite"/>
    </source>
</evidence>
<comment type="similarity">
    <text evidence="6">Belongs to the WD repeat UTP18 family.</text>
</comment>
<feature type="compositionally biased region" description="Acidic residues" evidence="7">
    <location>
        <begin position="235"/>
        <end position="250"/>
    </location>
</feature>
<evidence type="ECO:0000256" key="2">
    <source>
        <dbReference type="ARBA" id="ARBA00022552"/>
    </source>
</evidence>
<keyword evidence="5" id="KW-0539">Nucleus</keyword>
<reference evidence="8" key="1">
    <citation type="journal article" date="2020" name="Stud. Mycol.">
        <title>101 Dothideomycetes genomes: a test case for predicting lifestyles and emergence of pathogens.</title>
        <authorList>
            <person name="Haridas S."/>
            <person name="Albert R."/>
            <person name="Binder M."/>
            <person name="Bloem J."/>
            <person name="Labutti K."/>
            <person name="Salamov A."/>
            <person name="Andreopoulos B."/>
            <person name="Baker S."/>
            <person name="Barry K."/>
            <person name="Bills G."/>
            <person name="Bluhm B."/>
            <person name="Cannon C."/>
            <person name="Castanera R."/>
            <person name="Culley D."/>
            <person name="Daum C."/>
            <person name="Ezra D."/>
            <person name="Gonzalez J."/>
            <person name="Henrissat B."/>
            <person name="Kuo A."/>
            <person name="Liang C."/>
            <person name="Lipzen A."/>
            <person name="Lutzoni F."/>
            <person name="Magnuson J."/>
            <person name="Mondo S."/>
            <person name="Nolan M."/>
            <person name="Ohm R."/>
            <person name="Pangilinan J."/>
            <person name="Park H.-J."/>
            <person name="Ramirez L."/>
            <person name="Alfaro M."/>
            <person name="Sun H."/>
            <person name="Tritt A."/>
            <person name="Yoshinaga Y."/>
            <person name="Zwiers L.-H."/>
            <person name="Turgeon B."/>
            <person name="Goodwin S."/>
            <person name="Spatafora J."/>
            <person name="Crous P."/>
            <person name="Grigoriev I."/>
        </authorList>
    </citation>
    <scope>NUCLEOTIDE SEQUENCE</scope>
    <source>
        <strain evidence="8">CBS 122681</strain>
    </source>
</reference>
<organism evidence="8 9">
    <name type="scientific">Lophiostoma macrostomum CBS 122681</name>
    <dbReference type="NCBI Taxonomy" id="1314788"/>
    <lineage>
        <taxon>Eukaryota</taxon>
        <taxon>Fungi</taxon>
        <taxon>Dikarya</taxon>
        <taxon>Ascomycota</taxon>
        <taxon>Pezizomycotina</taxon>
        <taxon>Dothideomycetes</taxon>
        <taxon>Pleosporomycetidae</taxon>
        <taxon>Pleosporales</taxon>
        <taxon>Lophiostomataceae</taxon>
        <taxon>Lophiostoma</taxon>
    </lineage>
</organism>
<keyword evidence="2" id="KW-0698">rRNA processing</keyword>
<proteinExistence type="inferred from homology"/>
<evidence type="ECO:0000256" key="6">
    <source>
        <dbReference type="ARBA" id="ARBA00025767"/>
    </source>
</evidence>
<feature type="region of interest" description="Disordered" evidence="7">
    <location>
        <begin position="134"/>
        <end position="168"/>
    </location>
</feature>
<dbReference type="InterPro" id="IPR015943">
    <property type="entry name" value="WD40/YVTN_repeat-like_dom_sf"/>
</dbReference>
<comment type="subcellular location">
    <subcellularLocation>
        <location evidence="1">Nucleus</location>
        <location evidence="1">Nucleolus</location>
    </subcellularLocation>
</comment>
<feature type="compositionally biased region" description="Acidic residues" evidence="7">
    <location>
        <begin position="49"/>
        <end position="82"/>
    </location>
</feature>
<dbReference type="PANTHER" id="PTHR18359">
    <property type="entry name" value="WD-REPEAT PROTEIN-RELATED"/>
    <property type="match status" value="1"/>
</dbReference>
<evidence type="ECO:0000256" key="4">
    <source>
        <dbReference type="ARBA" id="ARBA00022737"/>
    </source>
</evidence>
<evidence type="ECO:0000256" key="5">
    <source>
        <dbReference type="ARBA" id="ARBA00023242"/>
    </source>
</evidence>
<dbReference type="AlphaFoldDB" id="A0A6A6TQT4"/>
<name>A0A6A6TQT4_9PLEO</name>
<feature type="region of interest" description="Disordered" evidence="7">
    <location>
        <begin position="219"/>
        <end position="250"/>
    </location>
</feature>